<protein>
    <submittedName>
        <fullName evidence="2">Uncharacterized protein</fullName>
    </submittedName>
</protein>
<gene>
    <name evidence="2" type="ORF">SDC9_152493</name>
</gene>
<dbReference type="AlphaFoldDB" id="A0A645EXL9"/>
<name>A0A645EXL9_9ZZZZ</name>
<reference evidence="2" key="1">
    <citation type="submission" date="2019-08" db="EMBL/GenBank/DDBJ databases">
        <authorList>
            <person name="Kucharzyk K."/>
            <person name="Murdoch R.W."/>
            <person name="Higgins S."/>
            <person name="Loffler F."/>
        </authorList>
    </citation>
    <scope>NUCLEOTIDE SEQUENCE</scope>
</reference>
<comment type="caution">
    <text evidence="2">The sequence shown here is derived from an EMBL/GenBank/DDBJ whole genome shotgun (WGS) entry which is preliminary data.</text>
</comment>
<feature type="region of interest" description="Disordered" evidence="1">
    <location>
        <begin position="18"/>
        <end position="38"/>
    </location>
</feature>
<dbReference type="EMBL" id="VSSQ01051154">
    <property type="protein sequence ID" value="MPN05243.1"/>
    <property type="molecule type" value="Genomic_DNA"/>
</dbReference>
<organism evidence="2">
    <name type="scientific">bioreactor metagenome</name>
    <dbReference type="NCBI Taxonomy" id="1076179"/>
    <lineage>
        <taxon>unclassified sequences</taxon>
        <taxon>metagenomes</taxon>
        <taxon>ecological metagenomes</taxon>
    </lineage>
</organism>
<sequence length="93" mass="10394">MVGEKKFTFRKLREKNSDATGKDMWMSPPGMPESGIENDDTVEKMLPVVMVWSVGPNRRDDHGEAEYSQDDIAVMRRLSPSPGEIPSDSAVPK</sequence>
<proteinExistence type="predicted"/>
<feature type="region of interest" description="Disordered" evidence="1">
    <location>
        <begin position="55"/>
        <end position="93"/>
    </location>
</feature>
<evidence type="ECO:0000313" key="2">
    <source>
        <dbReference type="EMBL" id="MPN05243.1"/>
    </source>
</evidence>
<evidence type="ECO:0000256" key="1">
    <source>
        <dbReference type="SAM" id="MobiDB-lite"/>
    </source>
</evidence>
<accession>A0A645EXL9</accession>